<keyword evidence="2" id="KW-1185">Reference proteome</keyword>
<gene>
    <name evidence="1" type="ORF">R1523_18390</name>
</gene>
<proteinExistence type="predicted"/>
<comment type="caution">
    <text evidence="1">The sequence shown here is derived from an EMBL/GenBank/DDBJ whole genome shotgun (WGS) entry which is preliminary data.</text>
</comment>
<dbReference type="Proteomes" id="UP001187203">
    <property type="component" value="Unassembled WGS sequence"/>
</dbReference>
<reference evidence="2" key="1">
    <citation type="journal article" date="2023" name="Int. J. Mol. Sci.">
        <title>Genomic and Metabolic Characterization of Plant Growth-Promoting Rhizobacteria Isolated from Nodules of Clovers Grown in Non-Farmed Soil.</title>
        <authorList>
            <person name="Wojcik M."/>
            <person name="Koper P."/>
            <person name="Zebracki K."/>
            <person name="Marczak M."/>
            <person name="Mazur A."/>
        </authorList>
    </citation>
    <scope>NUCLEOTIDE SEQUENCE [LARGE SCALE GENOMIC DNA]</scope>
    <source>
        <strain evidence="2">KB12</strain>
    </source>
</reference>
<sequence length="64" mass="7110">MDELTASARKEEAERLRKVLKCSEAKQMPALAEHLAFETDESAKSCLKILKIAVADRKATPIKP</sequence>
<protein>
    <submittedName>
        <fullName evidence="1">Uncharacterized protein</fullName>
    </submittedName>
</protein>
<name>A0ABU3YNU1_9HYPH</name>
<dbReference type="RefSeq" id="WP_130831186.1">
    <property type="nucleotide sequence ID" value="NZ_JAWJWH010000010.1"/>
</dbReference>
<evidence type="ECO:0000313" key="1">
    <source>
        <dbReference type="EMBL" id="MDV4187464.1"/>
    </source>
</evidence>
<evidence type="ECO:0000313" key="2">
    <source>
        <dbReference type="Proteomes" id="UP001187203"/>
    </source>
</evidence>
<dbReference type="EMBL" id="JAWJWI010000009">
    <property type="protein sequence ID" value="MDV4187464.1"/>
    <property type="molecule type" value="Genomic_DNA"/>
</dbReference>
<organism evidence="1 2">
    <name type="scientific">Rhizobium brockwellii</name>
    <dbReference type="NCBI Taxonomy" id="3019932"/>
    <lineage>
        <taxon>Bacteria</taxon>
        <taxon>Pseudomonadati</taxon>
        <taxon>Pseudomonadota</taxon>
        <taxon>Alphaproteobacteria</taxon>
        <taxon>Hyphomicrobiales</taxon>
        <taxon>Rhizobiaceae</taxon>
        <taxon>Rhizobium/Agrobacterium group</taxon>
        <taxon>Rhizobium</taxon>
    </lineage>
</organism>
<accession>A0ABU3YNU1</accession>